<proteinExistence type="predicted"/>
<organism evidence="2 3">
    <name type="scientific">Perkinsus chesapeaki</name>
    <name type="common">Clam parasite</name>
    <name type="synonym">Perkinsus andrewsi</name>
    <dbReference type="NCBI Taxonomy" id="330153"/>
    <lineage>
        <taxon>Eukaryota</taxon>
        <taxon>Sar</taxon>
        <taxon>Alveolata</taxon>
        <taxon>Perkinsozoa</taxon>
        <taxon>Perkinsea</taxon>
        <taxon>Perkinsida</taxon>
        <taxon>Perkinsidae</taxon>
        <taxon>Perkinsus</taxon>
    </lineage>
</organism>
<sequence length="133" mass="14850">SGKTFTKIVLFGDNKTANAALSTGKASTSGKQSVLLQRVVDLTYLLMGKRHFDILYVPTTHNPADQGTRSDLYNDIIAHRDSIDGLTTNDLDVDRSENNTSTVHVSRVVRKRDHSQDDDDANNKRIRLEKPIQ</sequence>
<evidence type="ECO:0000313" key="2">
    <source>
        <dbReference type="EMBL" id="KAF4646854.1"/>
    </source>
</evidence>
<dbReference type="AlphaFoldDB" id="A0A7J6KIS5"/>
<evidence type="ECO:0000256" key="1">
    <source>
        <dbReference type="SAM" id="MobiDB-lite"/>
    </source>
</evidence>
<keyword evidence="3" id="KW-1185">Reference proteome</keyword>
<gene>
    <name evidence="2" type="ORF">FOL47_005546</name>
</gene>
<dbReference type="OrthoDB" id="10497315at2759"/>
<reference evidence="2 3" key="1">
    <citation type="submission" date="2020-04" db="EMBL/GenBank/DDBJ databases">
        <title>Perkinsus chesapeaki whole genome sequence.</title>
        <authorList>
            <person name="Bogema D.R."/>
        </authorList>
    </citation>
    <scope>NUCLEOTIDE SEQUENCE [LARGE SCALE GENOMIC DNA]</scope>
    <source>
        <strain evidence="2">ATCC PRA-425</strain>
    </source>
</reference>
<feature type="region of interest" description="Disordered" evidence="1">
    <location>
        <begin position="86"/>
        <end position="133"/>
    </location>
</feature>
<name>A0A7J6KIS5_PERCH</name>
<evidence type="ECO:0000313" key="3">
    <source>
        <dbReference type="Proteomes" id="UP000591131"/>
    </source>
</evidence>
<dbReference type="Proteomes" id="UP000591131">
    <property type="component" value="Unassembled WGS sequence"/>
</dbReference>
<feature type="non-terminal residue" evidence="2">
    <location>
        <position position="133"/>
    </location>
</feature>
<feature type="non-terminal residue" evidence="2">
    <location>
        <position position="1"/>
    </location>
</feature>
<feature type="compositionally biased region" description="Basic and acidic residues" evidence="1">
    <location>
        <begin position="121"/>
        <end position="133"/>
    </location>
</feature>
<protein>
    <submittedName>
        <fullName evidence="2">Uncharacterized protein</fullName>
    </submittedName>
</protein>
<accession>A0A7J6KIS5</accession>
<dbReference type="EMBL" id="JAAPAO010003053">
    <property type="protein sequence ID" value="KAF4646854.1"/>
    <property type="molecule type" value="Genomic_DNA"/>
</dbReference>
<comment type="caution">
    <text evidence="2">The sequence shown here is derived from an EMBL/GenBank/DDBJ whole genome shotgun (WGS) entry which is preliminary data.</text>
</comment>